<protein>
    <submittedName>
        <fullName evidence="1">Uncharacterized protein</fullName>
    </submittedName>
</protein>
<dbReference type="AlphaFoldDB" id="A0A6M1L0J5"/>
<sequence>MTETARLISRSCTTGWGDWIHGELWLLPRHLVRRRLTLRESRANKNGRTVPVPLPEVPASSLALRDITSAHRTNKVIPLDEVAEARLHRGILTDRLALKMGDGSRHKLLWLKVDPAHEILDTTLGHLLGARFTRD</sequence>
<proteinExistence type="predicted"/>
<organism evidence="1 2">
    <name type="scientific">Verrucosispora sioxanthis</name>
    <dbReference type="NCBI Taxonomy" id="2499994"/>
    <lineage>
        <taxon>Bacteria</taxon>
        <taxon>Bacillati</taxon>
        <taxon>Actinomycetota</taxon>
        <taxon>Actinomycetes</taxon>
        <taxon>Micromonosporales</taxon>
        <taxon>Micromonosporaceae</taxon>
        <taxon>Micromonospora</taxon>
    </lineage>
</organism>
<evidence type="ECO:0000313" key="1">
    <source>
        <dbReference type="EMBL" id="NGM14079.1"/>
    </source>
</evidence>
<dbReference type="RefSeq" id="WP_164447997.1">
    <property type="nucleotide sequence ID" value="NZ_SAIY01000005.1"/>
</dbReference>
<name>A0A6M1L0J5_9ACTN</name>
<gene>
    <name evidence="1" type="ORF">ENC19_16055</name>
</gene>
<accession>A0A6M1L0J5</accession>
<keyword evidence="2" id="KW-1185">Reference proteome</keyword>
<dbReference type="Proteomes" id="UP000478148">
    <property type="component" value="Unassembled WGS sequence"/>
</dbReference>
<dbReference type="EMBL" id="SAIY01000005">
    <property type="protein sequence ID" value="NGM14079.1"/>
    <property type="molecule type" value="Genomic_DNA"/>
</dbReference>
<evidence type="ECO:0000313" key="2">
    <source>
        <dbReference type="Proteomes" id="UP000478148"/>
    </source>
</evidence>
<reference evidence="1 2" key="1">
    <citation type="submission" date="2020-02" db="EMBL/GenBank/DDBJ databases">
        <title>Draft Genome Sequence of Verrucosispora sp. Strain CWR15, Isolated from Gulf of Mexico Sponge.</title>
        <authorList>
            <person name="Kennedy S.J."/>
            <person name="Cella E."/>
            <person name="Azarian T."/>
            <person name="Baker B.J."/>
            <person name="Shaw L.N."/>
        </authorList>
    </citation>
    <scope>NUCLEOTIDE SEQUENCE [LARGE SCALE GENOMIC DNA]</scope>
    <source>
        <strain evidence="1 2">CWR15</strain>
    </source>
</reference>
<comment type="caution">
    <text evidence="1">The sequence shown here is derived from an EMBL/GenBank/DDBJ whole genome shotgun (WGS) entry which is preliminary data.</text>
</comment>